<dbReference type="EMBL" id="LJCR01001999">
    <property type="protein sequence ID" value="KPV49393.1"/>
    <property type="molecule type" value="Genomic_DNA"/>
</dbReference>
<dbReference type="GO" id="GO:0016787">
    <property type="term" value="F:hydrolase activity"/>
    <property type="evidence" value="ECO:0007669"/>
    <property type="project" value="UniProtKB-KW"/>
</dbReference>
<evidence type="ECO:0000313" key="5">
    <source>
        <dbReference type="Proteomes" id="UP000050509"/>
    </source>
</evidence>
<dbReference type="Gene3D" id="3.60.21.10">
    <property type="match status" value="1"/>
</dbReference>
<sequence length="292" mass="32101">MAAAGAAGGEHQLFVPIAVRPFAPPDDQANYVRFAVIGDYGSADPGEGEVADLVKRWDPGFIITVGDNNYGTDKVAYIDQRVGQFYSDYIYPYRGSYGSHARSNRFYPALGNHDWNADGLEAFQGYFTLPGNERYYDVTRGPVHFFMLDSDEREPDGVTSDSTQGRWLHSALTRSTACWNLVVAHHAPYSSGDHGSTVGMQWPFAAWGADAVLAGHDHHYERIIRDGFPYFVNGLGGSSHYPVRTPITGSVVQYNDEFGAMLVEATRTKVSYRFVAIDGTLVDTFVQNGGCA</sequence>
<dbReference type="AlphaFoldDB" id="A0A0P9H680"/>
<proteinExistence type="predicted"/>
<name>A0A0P9H680_9CHLR</name>
<reference evidence="4 5" key="1">
    <citation type="submission" date="2015-09" db="EMBL/GenBank/DDBJ databases">
        <title>Draft genome sequence of Kouleothrix aurantiaca JCM 19913.</title>
        <authorList>
            <person name="Hemp J."/>
        </authorList>
    </citation>
    <scope>NUCLEOTIDE SEQUENCE [LARGE SCALE GENOMIC DNA]</scope>
    <source>
        <strain evidence="4 5">COM-B</strain>
    </source>
</reference>
<gene>
    <name evidence="4" type="ORF">SE17_32900</name>
</gene>
<dbReference type="PANTHER" id="PTHR10161:SF14">
    <property type="entry name" value="TARTRATE-RESISTANT ACID PHOSPHATASE TYPE 5"/>
    <property type="match status" value="1"/>
</dbReference>
<dbReference type="InterPro" id="IPR051558">
    <property type="entry name" value="Metallophosphoesterase_PAP"/>
</dbReference>
<keyword evidence="1" id="KW-0732">Signal</keyword>
<comment type="caution">
    <text evidence="4">The sequence shown here is derived from an EMBL/GenBank/DDBJ whole genome shotgun (WGS) entry which is preliminary data.</text>
</comment>
<evidence type="ECO:0000259" key="3">
    <source>
        <dbReference type="Pfam" id="PF00149"/>
    </source>
</evidence>
<dbReference type="SUPFAM" id="SSF56300">
    <property type="entry name" value="Metallo-dependent phosphatases"/>
    <property type="match status" value="1"/>
</dbReference>
<dbReference type="InterPro" id="IPR029052">
    <property type="entry name" value="Metallo-depent_PP-like"/>
</dbReference>
<evidence type="ECO:0000256" key="2">
    <source>
        <dbReference type="ARBA" id="ARBA00022801"/>
    </source>
</evidence>
<protein>
    <recommendedName>
        <fullName evidence="3">Calcineurin-like phosphoesterase domain-containing protein</fullName>
    </recommendedName>
</protein>
<dbReference type="InterPro" id="IPR004843">
    <property type="entry name" value="Calcineurin-like_PHP"/>
</dbReference>
<evidence type="ECO:0000313" key="4">
    <source>
        <dbReference type="EMBL" id="KPV49393.1"/>
    </source>
</evidence>
<organism evidence="4 5">
    <name type="scientific">Kouleothrix aurantiaca</name>
    <dbReference type="NCBI Taxonomy" id="186479"/>
    <lineage>
        <taxon>Bacteria</taxon>
        <taxon>Bacillati</taxon>
        <taxon>Chloroflexota</taxon>
        <taxon>Chloroflexia</taxon>
        <taxon>Chloroflexales</taxon>
        <taxon>Roseiflexineae</taxon>
        <taxon>Roseiflexaceae</taxon>
        <taxon>Kouleothrix</taxon>
    </lineage>
</organism>
<keyword evidence="5" id="KW-1185">Reference proteome</keyword>
<evidence type="ECO:0000256" key="1">
    <source>
        <dbReference type="ARBA" id="ARBA00022729"/>
    </source>
</evidence>
<dbReference type="Proteomes" id="UP000050509">
    <property type="component" value="Unassembled WGS sequence"/>
</dbReference>
<accession>A0A0P9H680</accession>
<dbReference type="Pfam" id="PF00149">
    <property type="entry name" value="Metallophos"/>
    <property type="match status" value="1"/>
</dbReference>
<dbReference type="PANTHER" id="PTHR10161">
    <property type="entry name" value="TARTRATE-RESISTANT ACID PHOSPHATASE TYPE 5"/>
    <property type="match status" value="1"/>
</dbReference>
<feature type="domain" description="Calcineurin-like phosphoesterase" evidence="3">
    <location>
        <begin position="33"/>
        <end position="220"/>
    </location>
</feature>
<keyword evidence="2" id="KW-0378">Hydrolase</keyword>